<dbReference type="Pfam" id="PF03413">
    <property type="entry name" value="PepSY"/>
    <property type="match status" value="1"/>
</dbReference>
<dbReference type="EMBL" id="PPSK01000004">
    <property type="protein sequence ID" value="POB04746.1"/>
    <property type="molecule type" value="Genomic_DNA"/>
</dbReference>
<dbReference type="AlphaFoldDB" id="A0A2P4EXL1"/>
<feature type="signal peptide" evidence="1">
    <location>
        <begin position="1"/>
        <end position="18"/>
    </location>
</feature>
<evidence type="ECO:0000256" key="1">
    <source>
        <dbReference type="SAM" id="SignalP"/>
    </source>
</evidence>
<reference evidence="3 4" key="1">
    <citation type="submission" date="2018-01" db="EMBL/GenBank/DDBJ databases">
        <title>Draft genome of the type strain Pseudomonas oceani DSM 100277 isolated from the deep water in Okinawa trough, northwestern Pacific Ocean.</title>
        <authorList>
            <person name="Gomila M."/>
            <person name="Mulet M."/>
            <person name="Garcia-Valdes E."/>
            <person name="Lalucat J."/>
        </authorList>
    </citation>
    <scope>NUCLEOTIDE SEQUENCE [LARGE SCALE GENOMIC DNA]</scope>
    <source>
        <strain evidence="3 4">DSM 100277</strain>
    </source>
</reference>
<dbReference type="Proteomes" id="UP000243451">
    <property type="component" value="Unassembled WGS sequence"/>
</dbReference>
<keyword evidence="4" id="KW-1185">Reference proteome</keyword>
<protein>
    <submittedName>
        <fullName evidence="3">Peptidase</fullName>
    </submittedName>
</protein>
<sequence length="97" mass="10941">MSALLLSSLALLPAVAAARDLSQDEVLLLTEQGRILPLPQLIEDALMRFPGHFLEAELELDDGRFIYELEVVTRDRRIMELEYDAVSGELLDVEEDD</sequence>
<evidence type="ECO:0000313" key="3">
    <source>
        <dbReference type="EMBL" id="POB04746.1"/>
    </source>
</evidence>
<gene>
    <name evidence="3" type="ORF">C1949_06770</name>
</gene>
<keyword evidence="1" id="KW-0732">Signal</keyword>
<evidence type="ECO:0000259" key="2">
    <source>
        <dbReference type="Pfam" id="PF03413"/>
    </source>
</evidence>
<feature type="chain" id="PRO_5015179277" evidence="1">
    <location>
        <begin position="19"/>
        <end position="97"/>
    </location>
</feature>
<evidence type="ECO:0000313" key="4">
    <source>
        <dbReference type="Proteomes" id="UP000243451"/>
    </source>
</evidence>
<comment type="caution">
    <text evidence="3">The sequence shown here is derived from an EMBL/GenBank/DDBJ whole genome shotgun (WGS) entry which is preliminary data.</text>
</comment>
<feature type="domain" description="PepSY" evidence="2">
    <location>
        <begin position="42"/>
        <end position="94"/>
    </location>
</feature>
<name>A0A2P4EXL1_9GAMM</name>
<accession>A0A2P4EXL1</accession>
<proteinExistence type="predicted"/>
<dbReference type="InterPro" id="IPR025711">
    <property type="entry name" value="PepSY"/>
</dbReference>
<dbReference type="Gene3D" id="3.10.450.40">
    <property type="match status" value="1"/>
</dbReference>
<organism evidence="3 4">
    <name type="scientific">Halopseudomonas oceani</name>
    <dbReference type="NCBI Taxonomy" id="1708783"/>
    <lineage>
        <taxon>Bacteria</taxon>
        <taxon>Pseudomonadati</taxon>
        <taxon>Pseudomonadota</taxon>
        <taxon>Gammaproteobacteria</taxon>
        <taxon>Pseudomonadales</taxon>
        <taxon>Pseudomonadaceae</taxon>
        <taxon>Halopseudomonas</taxon>
    </lineage>
</organism>